<evidence type="ECO:0000313" key="4">
    <source>
        <dbReference type="WBParaSite" id="SMUV_0000920801-mRNA-1"/>
    </source>
</evidence>
<name>A0A0N5AWB5_9BILA</name>
<dbReference type="GO" id="GO:0007015">
    <property type="term" value="P:actin filament organization"/>
    <property type="evidence" value="ECO:0007669"/>
    <property type="project" value="TreeGrafter"/>
</dbReference>
<dbReference type="InterPro" id="IPR050606">
    <property type="entry name" value="Calponin-like"/>
</dbReference>
<keyword evidence="3" id="KW-1185">Reference proteome</keyword>
<dbReference type="GO" id="GO:0051015">
    <property type="term" value="F:actin filament binding"/>
    <property type="evidence" value="ECO:0007669"/>
    <property type="project" value="TreeGrafter"/>
</dbReference>
<dbReference type="Proteomes" id="UP000046393">
    <property type="component" value="Unplaced"/>
</dbReference>
<dbReference type="SUPFAM" id="SSF47576">
    <property type="entry name" value="Calponin-homology domain, CH-domain"/>
    <property type="match status" value="1"/>
</dbReference>
<reference evidence="4" key="1">
    <citation type="submission" date="2017-02" db="UniProtKB">
        <authorList>
            <consortium name="WormBaseParasite"/>
        </authorList>
    </citation>
    <scope>IDENTIFICATION</scope>
</reference>
<proteinExistence type="inferred from homology"/>
<evidence type="ECO:0000259" key="2">
    <source>
        <dbReference type="SMART" id="SM00033"/>
    </source>
</evidence>
<feature type="domain" description="Calponin-homology (CH)" evidence="2">
    <location>
        <begin position="27"/>
        <end position="110"/>
    </location>
</feature>
<evidence type="ECO:0000256" key="1">
    <source>
        <dbReference type="ARBA" id="ARBA00009631"/>
    </source>
</evidence>
<dbReference type="Pfam" id="PF00307">
    <property type="entry name" value="CH"/>
    <property type="match status" value="1"/>
</dbReference>
<dbReference type="SMART" id="SM00033">
    <property type="entry name" value="CH"/>
    <property type="match status" value="1"/>
</dbReference>
<dbReference type="GO" id="GO:0015629">
    <property type="term" value="C:actin cytoskeleton"/>
    <property type="evidence" value="ECO:0007669"/>
    <property type="project" value="TreeGrafter"/>
</dbReference>
<accession>A0A0N5AWB5</accession>
<sequence>MAANRAPKSGVALEELKKLQAKYDPKLASEILVWIANTTGESFDTSSDASNFQNVLSNGVLLCKLANALEPGSIKKINEKKYVDKTELFRSIDLAEGTDLYGVLTCLCSVARKSEKLFGKPGLGPKSARHKTAESLVVKLKYVDFQEATAKKREWTAEQLRGGETVIGLQMGSNKGATAAGINFGNTRHI</sequence>
<dbReference type="PANTHER" id="PTHR47385">
    <property type="entry name" value="CALPONIN"/>
    <property type="match status" value="1"/>
</dbReference>
<dbReference type="InterPro" id="IPR001715">
    <property type="entry name" value="CH_dom"/>
</dbReference>
<dbReference type="PANTHER" id="PTHR47385:SF14">
    <property type="entry name" value="TRANSGELIN"/>
    <property type="match status" value="1"/>
</dbReference>
<dbReference type="AlphaFoldDB" id="A0A0N5AWB5"/>
<dbReference type="InterPro" id="IPR003096">
    <property type="entry name" value="SM22_calponin"/>
</dbReference>
<dbReference type="Gene3D" id="1.10.418.10">
    <property type="entry name" value="Calponin-like domain"/>
    <property type="match status" value="1"/>
</dbReference>
<dbReference type="WBParaSite" id="SMUV_0000920801-mRNA-1">
    <property type="protein sequence ID" value="SMUV_0000920801-mRNA-1"/>
    <property type="gene ID" value="SMUV_0000920801"/>
</dbReference>
<dbReference type="PROSITE" id="PS51122">
    <property type="entry name" value="CALPONIN_2"/>
    <property type="match status" value="1"/>
</dbReference>
<organism evidence="3 4">
    <name type="scientific">Syphacia muris</name>
    <dbReference type="NCBI Taxonomy" id="451379"/>
    <lineage>
        <taxon>Eukaryota</taxon>
        <taxon>Metazoa</taxon>
        <taxon>Ecdysozoa</taxon>
        <taxon>Nematoda</taxon>
        <taxon>Chromadorea</taxon>
        <taxon>Rhabditida</taxon>
        <taxon>Spirurina</taxon>
        <taxon>Oxyuridomorpha</taxon>
        <taxon>Oxyuroidea</taxon>
        <taxon>Oxyuridae</taxon>
        <taxon>Syphacia</taxon>
    </lineage>
</organism>
<protein>
    <submittedName>
        <fullName evidence="4">Calponin-homology (CH) domain-containing protein</fullName>
    </submittedName>
</protein>
<comment type="similarity">
    <text evidence="1">Belongs to the calponin family.</text>
</comment>
<dbReference type="Pfam" id="PF00402">
    <property type="entry name" value="Calponin"/>
    <property type="match status" value="1"/>
</dbReference>
<dbReference type="InterPro" id="IPR036872">
    <property type="entry name" value="CH_dom_sf"/>
</dbReference>
<dbReference type="STRING" id="451379.A0A0N5AWB5"/>
<evidence type="ECO:0000313" key="3">
    <source>
        <dbReference type="Proteomes" id="UP000046393"/>
    </source>
</evidence>
<dbReference type="InterPro" id="IPR000557">
    <property type="entry name" value="Calponin_repeat"/>
</dbReference>
<dbReference type="PRINTS" id="PR00888">
    <property type="entry name" value="SM22CALPONIN"/>
</dbReference>